<sequence>MSTAELTILLAGVREGDASARDALMAATYQELRLMALAVEPDDDGTHASLQPTALVQEAWTRLLEDGAALQDRGPFFRAAARAIRRVLVDRARARALQRSGTRHERVSLHPPDEESPASLELDVLRLEEVLVELESFQPRLARWVELRYFTGLSLAEAANALDVSQATASRDWSYVRTWLTEQLSH</sequence>
<organism evidence="6 7">
    <name type="scientific">Myxococcus stipitatus (strain DSM 14675 / JCM 12634 / Mx s8)</name>
    <dbReference type="NCBI Taxonomy" id="1278073"/>
    <lineage>
        <taxon>Bacteria</taxon>
        <taxon>Pseudomonadati</taxon>
        <taxon>Myxococcota</taxon>
        <taxon>Myxococcia</taxon>
        <taxon>Myxococcales</taxon>
        <taxon>Cystobacterineae</taxon>
        <taxon>Myxococcaceae</taxon>
        <taxon>Myxococcus</taxon>
    </lineage>
</organism>
<dbReference type="GO" id="GO:0006352">
    <property type="term" value="P:DNA-templated transcription initiation"/>
    <property type="evidence" value="ECO:0007669"/>
    <property type="project" value="InterPro"/>
</dbReference>
<name>L7U026_MYXSD</name>
<dbReference type="RefSeq" id="WP_015346399.1">
    <property type="nucleotide sequence ID" value="NC_020126.1"/>
</dbReference>
<dbReference type="InterPro" id="IPR039425">
    <property type="entry name" value="RNA_pol_sigma-70-like"/>
</dbReference>
<dbReference type="KEGG" id="msd:MYSTI_00787"/>
<dbReference type="SUPFAM" id="SSF88946">
    <property type="entry name" value="Sigma2 domain of RNA polymerase sigma factors"/>
    <property type="match status" value="1"/>
</dbReference>
<dbReference type="NCBIfam" id="TIGR02937">
    <property type="entry name" value="sigma70-ECF"/>
    <property type="match status" value="1"/>
</dbReference>
<dbReference type="InterPro" id="IPR036388">
    <property type="entry name" value="WH-like_DNA-bd_sf"/>
</dbReference>
<dbReference type="NCBIfam" id="TIGR02999">
    <property type="entry name" value="Sig-70_X6"/>
    <property type="match status" value="1"/>
</dbReference>
<dbReference type="InterPro" id="IPR014284">
    <property type="entry name" value="RNA_pol_sigma-70_dom"/>
</dbReference>
<dbReference type="Gene3D" id="1.10.10.10">
    <property type="entry name" value="Winged helix-like DNA-binding domain superfamily/Winged helix DNA-binding domain"/>
    <property type="match status" value="1"/>
</dbReference>
<evidence type="ECO:0000256" key="3">
    <source>
        <dbReference type="ARBA" id="ARBA00023082"/>
    </source>
</evidence>
<protein>
    <submittedName>
        <fullName evidence="6">RNA polymerase ECF-subfamily sigma factor</fullName>
    </submittedName>
</protein>
<keyword evidence="4" id="KW-0804">Transcription</keyword>
<evidence type="ECO:0000256" key="1">
    <source>
        <dbReference type="ARBA" id="ARBA00010641"/>
    </source>
</evidence>
<dbReference type="InterPro" id="IPR053812">
    <property type="entry name" value="HTH_Sigma70_ECF-like"/>
</dbReference>
<evidence type="ECO:0000313" key="7">
    <source>
        <dbReference type="Proteomes" id="UP000011131"/>
    </source>
</evidence>
<gene>
    <name evidence="6" type="ordered locus">MYSTI_00787</name>
</gene>
<dbReference type="InterPro" id="IPR011517">
    <property type="entry name" value="RNA_pol_sigma70_ECF-like"/>
</dbReference>
<evidence type="ECO:0000256" key="4">
    <source>
        <dbReference type="ARBA" id="ARBA00023163"/>
    </source>
</evidence>
<keyword evidence="3" id="KW-0731">Sigma factor</keyword>
<evidence type="ECO:0000259" key="5">
    <source>
        <dbReference type="Pfam" id="PF07638"/>
    </source>
</evidence>
<comment type="similarity">
    <text evidence="1">Belongs to the sigma-70 factor family. ECF subfamily.</text>
</comment>
<dbReference type="eggNOG" id="COG1595">
    <property type="taxonomic scope" value="Bacteria"/>
</dbReference>
<keyword evidence="2" id="KW-0805">Transcription regulation</keyword>
<dbReference type="InterPro" id="IPR013325">
    <property type="entry name" value="RNA_pol_sigma_r2"/>
</dbReference>
<dbReference type="OrthoDB" id="278371at2"/>
<dbReference type="PANTHER" id="PTHR43133">
    <property type="entry name" value="RNA POLYMERASE ECF-TYPE SIGMA FACTO"/>
    <property type="match status" value="1"/>
</dbReference>
<dbReference type="Proteomes" id="UP000011131">
    <property type="component" value="Chromosome"/>
</dbReference>
<dbReference type="GO" id="GO:0016987">
    <property type="term" value="F:sigma factor activity"/>
    <property type="evidence" value="ECO:0007669"/>
    <property type="project" value="UniProtKB-KW"/>
</dbReference>
<dbReference type="PATRIC" id="fig|1278073.3.peg.820"/>
<reference evidence="6 7" key="1">
    <citation type="journal article" date="2013" name="Genome Announc.">
        <title>Complete genome sequence of Myxococcus stipitatus strain DSM 14675, a fruiting myxobacterium.</title>
        <authorList>
            <person name="Huntley S."/>
            <person name="Kneip S."/>
            <person name="Treuner-Lange A."/>
            <person name="Sogaard-Andersen L."/>
        </authorList>
    </citation>
    <scope>NUCLEOTIDE SEQUENCE [LARGE SCALE GENOMIC DNA]</scope>
    <source>
        <strain evidence="7">DSM 14675 / JCM 12634 / Mx s8</strain>
    </source>
</reference>
<dbReference type="InterPro" id="IPR013324">
    <property type="entry name" value="RNA_pol_sigma_r3/r4-like"/>
</dbReference>
<dbReference type="SUPFAM" id="SSF88659">
    <property type="entry name" value="Sigma3 and sigma4 domains of RNA polymerase sigma factors"/>
    <property type="match status" value="1"/>
</dbReference>
<evidence type="ECO:0000256" key="2">
    <source>
        <dbReference type="ARBA" id="ARBA00023015"/>
    </source>
</evidence>
<feature type="domain" description="RNA polymerase sigma-70 ECF-like HTH" evidence="5">
    <location>
        <begin position="4"/>
        <end position="185"/>
    </location>
</feature>
<dbReference type="EMBL" id="CP004025">
    <property type="protein sequence ID" value="AGC42136.1"/>
    <property type="molecule type" value="Genomic_DNA"/>
</dbReference>
<accession>L7U026</accession>
<dbReference type="HOGENOM" id="CLU_102127_0_0_7"/>
<dbReference type="PANTHER" id="PTHR43133:SF39">
    <property type="entry name" value="SIMILAR TO RNA POLYMERASE SIGMA-E FACTOR"/>
    <property type="match status" value="1"/>
</dbReference>
<dbReference type="Pfam" id="PF07638">
    <property type="entry name" value="Sigma70_ECF"/>
    <property type="match status" value="1"/>
</dbReference>
<keyword evidence="7" id="KW-1185">Reference proteome</keyword>
<proteinExistence type="inferred from homology"/>
<evidence type="ECO:0000313" key="6">
    <source>
        <dbReference type="EMBL" id="AGC42136.1"/>
    </source>
</evidence>
<dbReference type="STRING" id="1278073.MYSTI_00787"/>
<dbReference type="AlphaFoldDB" id="L7U026"/>